<keyword evidence="7 14" id="KW-0378">Hydrolase</keyword>
<dbReference type="EC" id="3.1.3.3" evidence="4"/>
<accession>A0A3Q9G373</accession>
<evidence type="ECO:0000256" key="1">
    <source>
        <dbReference type="ARBA" id="ARBA00001946"/>
    </source>
</evidence>
<evidence type="ECO:0000256" key="11">
    <source>
        <dbReference type="ARBA" id="ARBA00048138"/>
    </source>
</evidence>
<feature type="active site" description="Proton donor" evidence="13">
    <location>
        <position position="100"/>
    </location>
</feature>
<dbReference type="PANTHER" id="PTHR43344">
    <property type="entry name" value="PHOSPHOSERINE PHOSPHATASE"/>
    <property type="match status" value="1"/>
</dbReference>
<evidence type="ECO:0000313" key="15">
    <source>
        <dbReference type="Proteomes" id="UP000280344"/>
    </source>
</evidence>
<evidence type="ECO:0000256" key="9">
    <source>
        <dbReference type="ARBA" id="ARBA00023299"/>
    </source>
</evidence>
<dbReference type="InterPro" id="IPR004469">
    <property type="entry name" value="PSP"/>
</dbReference>
<dbReference type="CDD" id="cd07500">
    <property type="entry name" value="HAD_PSP"/>
    <property type="match status" value="1"/>
</dbReference>
<evidence type="ECO:0000256" key="12">
    <source>
        <dbReference type="ARBA" id="ARBA00048523"/>
    </source>
</evidence>
<dbReference type="UniPathway" id="UPA00135">
    <property type="reaction ID" value="UER00198"/>
</dbReference>
<dbReference type="SFLD" id="SFLDG01137">
    <property type="entry name" value="C1.6.1:_Phosphoserine_Phosphat"/>
    <property type="match status" value="1"/>
</dbReference>
<dbReference type="SFLD" id="SFLDG01136">
    <property type="entry name" value="C1.6:_Phosphoserine_Phosphatas"/>
    <property type="match status" value="1"/>
</dbReference>
<dbReference type="PANTHER" id="PTHR43344:SF2">
    <property type="entry name" value="PHOSPHOSERINE PHOSPHATASE"/>
    <property type="match status" value="1"/>
</dbReference>
<dbReference type="NCBIfam" id="TIGR01488">
    <property type="entry name" value="HAD-SF-IB"/>
    <property type="match status" value="1"/>
</dbReference>
<evidence type="ECO:0000256" key="4">
    <source>
        <dbReference type="ARBA" id="ARBA00012640"/>
    </source>
</evidence>
<dbReference type="GO" id="GO:0000287">
    <property type="term" value="F:magnesium ion binding"/>
    <property type="evidence" value="ECO:0007669"/>
    <property type="project" value="TreeGrafter"/>
</dbReference>
<dbReference type="GO" id="GO:0036424">
    <property type="term" value="F:L-phosphoserine phosphatase activity"/>
    <property type="evidence" value="ECO:0007669"/>
    <property type="project" value="InterPro"/>
</dbReference>
<dbReference type="InterPro" id="IPR036412">
    <property type="entry name" value="HAD-like_sf"/>
</dbReference>
<dbReference type="SFLD" id="SFLDF00029">
    <property type="entry name" value="phosphoserine_phosphatase"/>
    <property type="match status" value="1"/>
</dbReference>
<evidence type="ECO:0000256" key="8">
    <source>
        <dbReference type="ARBA" id="ARBA00022842"/>
    </source>
</evidence>
<feature type="active site" description="Nucleophile" evidence="13">
    <location>
        <position position="98"/>
    </location>
</feature>
<dbReference type="KEGG" id="flh:EJ997_02615"/>
<comment type="similarity">
    <text evidence="3">Belongs to the HAD-like hydrolase superfamily. SerB family.</text>
</comment>
<comment type="cofactor">
    <cofactor evidence="1">
        <name>Mg(2+)</name>
        <dbReference type="ChEBI" id="CHEBI:18420"/>
    </cofactor>
</comment>
<keyword evidence="15" id="KW-1185">Reference proteome</keyword>
<name>A0A3Q9G373_9ACTO</name>
<dbReference type="Pfam" id="PF12710">
    <property type="entry name" value="HAD"/>
    <property type="match status" value="1"/>
</dbReference>
<evidence type="ECO:0000256" key="3">
    <source>
        <dbReference type="ARBA" id="ARBA00009184"/>
    </source>
</evidence>
<dbReference type="OrthoDB" id="9792539at2"/>
<keyword evidence="6" id="KW-0479">Metal-binding</keyword>
<dbReference type="NCBIfam" id="TIGR00338">
    <property type="entry name" value="serB"/>
    <property type="match status" value="1"/>
</dbReference>
<dbReference type="InterPro" id="IPR050582">
    <property type="entry name" value="HAD-like_SerB"/>
</dbReference>
<comment type="catalytic activity">
    <reaction evidence="12">
        <text>O-phospho-D-serine + H2O = D-serine + phosphate</text>
        <dbReference type="Rhea" id="RHEA:24873"/>
        <dbReference type="ChEBI" id="CHEBI:15377"/>
        <dbReference type="ChEBI" id="CHEBI:35247"/>
        <dbReference type="ChEBI" id="CHEBI:43474"/>
        <dbReference type="ChEBI" id="CHEBI:58680"/>
        <dbReference type="EC" id="3.1.3.3"/>
    </reaction>
</comment>
<protein>
    <recommendedName>
        <fullName evidence="4">phosphoserine phosphatase</fullName>
        <ecNumber evidence="4">3.1.3.3</ecNumber>
    </recommendedName>
    <alternativeName>
        <fullName evidence="10">O-phosphoserine phosphohydrolase</fullName>
    </alternativeName>
</protein>
<keyword evidence="5" id="KW-0028">Amino-acid biosynthesis</keyword>
<evidence type="ECO:0000256" key="6">
    <source>
        <dbReference type="ARBA" id="ARBA00022723"/>
    </source>
</evidence>
<evidence type="ECO:0000256" key="13">
    <source>
        <dbReference type="PIRSR" id="PIRSR604469-1"/>
    </source>
</evidence>
<gene>
    <name evidence="14" type="primary">serB</name>
    <name evidence="14" type="ORF">EJ997_02615</name>
</gene>
<keyword evidence="8" id="KW-0460">Magnesium</keyword>
<dbReference type="InterPro" id="IPR023214">
    <property type="entry name" value="HAD_sf"/>
</dbReference>
<evidence type="ECO:0000256" key="7">
    <source>
        <dbReference type="ARBA" id="ARBA00022801"/>
    </source>
</evidence>
<keyword evidence="9" id="KW-0718">Serine biosynthesis</keyword>
<dbReference type="SUPFAM" id="SSF56784">
    <property type="entry name" value="HAD-like"/>
    <property type="match status" value="1"/>
</dbReference>
<dbReference type="EMBL" id="CP034593">
    <property type="protein sequence ID" value="AZQ76398.1"/>
    <property type="molecule type" value="Genomic_DNA"/>
</dbReference>
<reference evidence="14 15" key="1">
    <citation type="submission" date="2018-12" db="EMBL/GenBank/DDBJ databases">
        <title>Complete genome sequence of Flaviflexus sp. H23T48.</title>
        <authorList>
            <person name="Bae J.-W."/>
            <person name="Lee J.-Y."/>
        </authorList>
    </citation>
    <scope>NUCLEOTIDE SEQUENCE [LARGE SCALE GENOMIC DNA]</scope>
    <source>
        <strain evidence="14 15">H23T48</strain>
    </source>
</reference>
<proteinExistence type="inferred from homology"/>
<sequence length="300" mass="32020">MTYPNEGDTVRLGLVSPRPLSQAYVSHAQNYLASRTTGLRFEEVPVEGFAAATFFGTVTGSFEGWEDELVSPATALLIDTALTWGDLAEHGPALIVTDVDSTFIRDEVIELLARRAGTEDEVAAVTDRAMRGELDFGESLRDRVATLKDLPVTVIDDVAKDVVLTPGADTLVELAHARGATFGLVSGGFTKVLDPLATKLKVDQWIANELEVEDGLLTGRTIGPVVDREAKTAQVQEWADRQGIPLSRVVCVGDGANDLGMLGVAGLGIAFQAKPVVREQADANISFNRLDAVGALFGWA</sequence>
<comment type="pathway">
    <text evidence="2">Amino-acid biosynthesis; L-serine biosynthesis; L-serine from 3-phospho-D-glycerate: step 3/3.</text>
</comment>
<dbReference type="GO" id="GO:0005737">
    <property type="term" value="C:cytoplasm"/>
    <property type="evidence" value="ECO:0007669"/>
    <property type="project" value="TreeGrafter"/>
</dbReference>
<evidence type="ECO:0000256" key="5">
    <source>
        <dbReference type="ARBA" id="ARBA00022605"/>
    </source>
</evidence>
<dbReference type="SFLD" id="SFLDS00003">
    <property type="entry name" value="Haloacid_Dehalogenase"/>
    <property type="match status" value="1"/>
</dbReference>
<comment type="catalytic activity">
    <reaction evidence="11">
        <text>O-phospho-L-serine + H2O = L-serine + phosphate</text>
        <dbReference type="Rhea" id="RHEA:21208"/>
        <dbReference type="ChEBI" id="CHEBI:15377"/>
        <dbReference type="ChEBI" id="CHEBI:33384"/>
        <dbReference type="ChEBI" id="CHEBI:43474"/>
        <dbReference type="ChEBI" id="CHEBI:57524"/>
        <dbReference type="EC" id="3.1.3.3"/>
    </reaction>
</comment>
<evidence type="ECO:0000313" key="14">
    <source>
        <dbReference type="EMBL" id="AZQ76398.1"/>
    </source>
</evidence>
<dbReference type="Gene3D" id="3.40.50.1000">
    <property type="entry name" value="HAD superfamily/HAD-like"/>
    <property type="match status" value="1"/>
</dbReference>
<dbReference type="GO" id="GO:0006564">
    <property type="term" value="P:L-serine biosynthetic process"/>
    <property type="evidence" value="ECO:0007669"/>
    <property type="project" value="UniProtKB-KW"/>
</dbReference>
<dbReference type="RefSeq" id="WP_126703206.1">
    <property type="nucleotide sequence ID" value="NZ_CP034593.1"/>
</dbReference>
<organism evidence="14 15">
    <name type="scientific">Flaviflexus ciconiae</name>
    <dbReference type="NCBI Taxonomy" id="2496867"/>
    <lineage>
        <taxon>Bacteria</taxon>
        <taxon>Bacillati</taxon>
        <taxon>Actinomycetota</taxon>
        <taxon>Actinomycetes</taxon>
        <taxon>Actinomycetales</taxon>
        <taxon>Actinomycetaceae</taxon>
        <taxon>Flaviflexus</taxon>
    </lineage>
</organism>
<evidence type="ECO:0000256" key="10">
    <source>
        <dbReference type="ARBA" id="ARBA00031693"/>
    </source>
</evidence>
<evidence type="ECO:0000256" key="2">
    <source>
        <dbReference type="ARBA" id="ARBA00005135"/>
    </source>
</evidence>
<dbReference type="Proteomes" id="UP000280344">
    <property type="component" value="Chromosome"/>
</dbReference>
<dbReference type="AlphaFoldDB" id="A0A3Q9G373"/>